<sequence>MSLLADVASWFAQPEQWSGPGGIPVRFAEHLYYSLLALLAAAVIAIPVGLLTGHTGRGGFAAISLANFARALPTIGVLTLVVLGMGLGLVPVLVALVALAVPPVLVNTYEGVRGVDPQLTDAARGMGMRGREVLWSLEIPMAMPLILLGLRTAAIQVVSTATIAAYVGIGGLGRFIVDGQSQQIIEQILGGALLVVLLALAVTTLFALLRRRVIAPGLRARSAASPAN</sequence>
<keyword evidence="3 6" id="KW-0812">Transmembrane</keyword>
<dbReference type="PANTHER" id="PTHR30177:SF33">
    <property type="entry name" value="POSSIBLE OSMOPROTECTANT (GLYCINE BETAINE_CARNITINE_CHOLINE_L-PROLINE) TRANSPORT INTEGRAL MEMBRANE PROTEIN ABC TRANSPORTER PROZ"/>
    <property type="match status" value="1"/>
</dbReference>
<keyword evidence="9" id="KW-1185">Reference proteome</keyword>
<dbReference type="PANTHER" id="PTHR30177">
    <property type="entry name" value="GLYCINE BETAINE/L-PROLINE TRANSPORT SYSTEM PERMEASE PROTEIN PROW"/>
    <property type="match status" value="1"/>
</dbReference>
<feature type="transmembrane region" description="Helical" evidence="6">
    <location>
        <begin position="72"/>
        <end position="101"/>
    </location>
</feature>
<dbReference type="GO" id="GO:0055085">
    <property type="term" value="P:transmembrane transport"/>
    <property type="evidence" value="ECO:0007669"/>
    <property type="project" value="InterPro"/>
</dbReference>
<dbReference type="PROSITE" id="PS50928">
    <property type="entry name" value="ABC_TM1"/>
    <property type="match status" value="1"/>
</dbReference>
<evidence type="ECO:0000256" key="3">
    <source>
        <dbReference type="ARBA" id="ARBA00022692"/>
    </source>
</evidence>
<proteinExistence type="inferred from homology"/>
<dbReference type="RefSeq" id="WP_040270862.1">
    <property type="nucleotide sequence ID" value="NZ_JROO01000006.1"/>
</dbReference>
<evidence type="ECO:0000256" key="1">
    <source>
        <dbReference type="ARBA" id="ARBA00004141"/>
    </source>
</evidence>
<evidence type="ECO:0000256" key="6">
    <source>
        <dbReference type="RuleBase" id="RU363032"/>
    </source>
</evidence>
<gene>
    <name evidence="8" type="ORF">LP52_04290</name>
</gene>
<dbReference type="AlphaFoldDB" id="A0A0C2JMG9"/>
<dbReference type="Pfam" id="PF00528">
    <property type="entry name" value="BPD_transp_1"/>
    <property type="match status" value="1"/>
</dbReference>
<dbReference type="EMBL" id="JROO01000006">
    <property type="protein sequence ID" value="KII00136.1"/>
    <property type="molecule type" value="Genomic_DNA"/>
</dbReference>
<feature type="transmembrane region" description="Helical" evidence="6">
    <location>
        <begin position="133"/>
        <end position="150"/>
    </location>
</feature>
<dbReference type="GO" id="GO:0031460">
    <property type="term" value="P:glycine betaine transport"/>
    <property type="evidence" value="ECO:0007669"/>
    <property type="project" value="TreeGrafter"/>
</dbReference>
<keyword evidence="2 6" id="KW-0813">Transport</keyword>
<dbReference type="CDD" id="cd06261">
    <property type="entry name" value="TM_PBP2"/>
    <property type="match status" value="1"/>
</dbReference>
<organism evidence="8 9">
    <name type="scientific">Streptomonospora alba</name>
    <dbReference type="NCBI Taxonomy" id="183763"/>
    <lineage>
        <taxon>Bacteria</taxon>
        <taxon>Bacillati</taxon>
        <taxon>Actinomycetota</taxon>
        <taxon>Actinomycetes</taxon>
        <taxon>Streptosporangiales</taxon>
        <taxon>Nocardiopsidaceae</taxon>
        <taxon>Streptomonospora</taxon>
    </lineage>
</organism>
<evidence type="ECO:0000313" key="9">
    <source>
        <dbReference type="Proteomes" id="UP000031675"/>
    </source>
</evidence>
<comment type="similarity">
    <text evidence="6">Belongs to the binding-protein-dependent transport system permease family.</text>
</comment>
<evidence type="ECO:0000256" key="5">
    <source>
        <dbReference type="ARBA" id="ARBA00023136"/>
    </source>
</evidence>
<keyword evidence="5 6" id="KW-0472">Membrane</keyword>
<dbReference type="SUPFAM" id="SSF161098">
    <property type="entry name" value="MetI-like"/>
    <property type="match status" value="1"/>
</dbReference>
<name>A0A0C2JMG9_9ACTN</name>
<feature type="domain" description="ABC transmembrane type-1" evidence="7">
    <location>
        <begin position="27"/>
        <end position="206"/>
    </location>
</feature>
<comment type="subcellular location">
    <subcellularLocation>
        <location evidence="6">Cell membrane</location>
        <topology evidence="6">Multi-pass membrane protein</topology>
    </subcellularLocation>
    <subcellularLocation>
        <location evidence="1">Membrane</location>
        <topology evidence="1">Multi-pass membrane protein</topology>
    </subcellularLocation>
</comment>
<evidence type="ECO:0000256" key="4">
    <source>
        <dbReference type="ARBA" id="ARBA00022989"/>
    </source>
</evidence>
<protein>
    <submittedName>
        <fullName evidence="8">ABC transporter permease</fullName>
    </submittedName>
</protein>
<feature type="transmembrane region" description="Helical" evidence="6">
    <location>
        <begin position="188"/>
        <end position="209"/>
    </location>
</feature>
<dbReference type="OrthoDB" id="5244012at2"/>
<evidence type="ECO:0000259" key="7">
    <source>
        <dbReference type="PROSITE" id="PS50928"/>
    </source>
</evidence>
<feature type="transmembrane region" description="Helical" evidence="6">
    <location>
        <begin position="31"/>
        <end position="51"/>
    </location>
</feature>
<comment type="caution">
    <text evidence="8">The sequence shown here is derived from an EMBL/GenBank/DDBJ whole genome shotgun (WGS) entry which is preliminary data.</text>
</comment>
<reference evidence="9" key="1">
    <citation type="journal article" date="2015" name="Chem. Biol.">
        <title>Structure, bioactivity, and resistance mechanism of streptomonomicin, an unusual lasso Peptide from an understudied halophilic actinomycete.</title>
        <authorList>
            <person name="Metelev M."/>
            <person name="Tietz J.I."/>
            <person name="Melby J.O."/>
            <person name="Blair P.M."/>
            <person name="Zhu L."/>
            <person name="Livnat I."/>
            <person name="Severinov K."/>
            <person name="Mitchell D.A."/>
        </authorList>
    </citation>
    <scope>NUCLEOTIDE SEQUENCE [LARGE SCALE GENOMIC DNA]</scope>
    <source>
        <strain evidence="9">YIM 90003</strain>
    </source>
</reference>
<dbReference type="STRING" id="183763.LP52_04290"/>
<evidence type="ECO:0000256" key="2">
    <source>
        <dbReference type="ARBA" id="ARBA00022448"/>
    </source>
</evidence>
<dbReference type="Proteomes" id="UP000031675">
    <property type="component" value="Unassembled WGS sequence"/>
</dbReference>
<dbReference type="Gene3D" id="1.10.3720.10">
    <property type="entry name" value="MetI-like"/>
    <property type="match status" value="1"/>
</dbReference>
<dbReference type="GO" id="GO:0005886">
    <property type="term" value="C:plasma membrane"/>
    <property type="evidence" value="ECO:0007669"/>
    <property type="project" value="UniProtKB-SubCell"/>
</dbReference>
<accession>A0A0C2JMG9</accession>
<dbReference type="InterPro" id="IPR035906">
    <property type="entry name" value="MetI-like_sf"/>
</dbReference>
<dbReference type="InterPro" id="IPR000515">
    <property type="entry name" value="MetI-like"/>
</dbReference>
<feature type="transmembrane region" description="Helical" evidence="6">
    <location>
        <begin position="157"/>
        <end position="176"/>
    </location>
</feature>
<evidence type="ECO:0000313" key="8">
    <source>
        <dbReference type="EMBL" id="KII00136.1"/>
    </source>
</evidence>
<keyword evidence="4 6" id="KW-1133">Transmembrane helix</keyword>
<dbReference type="InterPro" id="IPR051204">
    <property type="entry name" value="ABC_transp_perm/SBD"/>
</dbReference>